<sequence length="42" mass="4675">MRFAIIAPAAVTDCHGICGVIMRQFYDSFMKKARPGRGDETN</sequence>
<dbReference type="Proteomes" id="UP000018217">
    <property type="component" value="Unassembled WGS sequence"/>
</dbReference>
<proteinExistence type="predicted"/>
<protein>
    <submittedName>
        <fullName evidence="1">Uncharacterized protein</fullName>
    </submittedName>
</protein>
<keyword evidence="2" id="KW-1185">Reference proteome</keyword>
<organism evidence="1 2">
    <name type="scientific">Erwinia piriflorinigrans CFBP 5888</name>
    <dbReference type="NCBI Taxonomy" id="1161919"/>
    <lineage>
        <taxon>Bacteria</taxon>
        <taxon>Pseudomonadati</taxon>
        <taxon>Pseudomonadota</taxon>
        <taxon>Gammaproteobacteria</taxon>
        <taxon>Enterobacterales</taxon>
        <taxon>Erwiniaceae</taxon>
        <taxon>Erwinia</taxon>
    </lineage>
</organism>
<dbReference type="EMBL" id="CAHS01000013">
    <property type="protein sequence ID" value="CCG86373.1"/>
    <property type="molecule type" value="Genomic_DNA"/>
</dbReference>
<dbReference type="STRING" id="1161919.EPIR_1008"/>
<gene>
    <name evidence="1" type="ORF">EPIR_1008</name>
</gene>
<comment type="caution">
    <text evidence="1">The sequence shown here is derived from an EMBL/GenBank/DDBJ whole genome shotgun (WGS) entry which is preliminary data.</text>
</comment>
<dbReference type="AlphaFoldDB" id="V5Z503"/>
<reference evidence="1 2" key="1">
    <citation type="journal article" date="2013" name="Syst. Appl. Microbiol.">
        <title>Phylogenetic position and virulence apparatus of the pear flower necrosis pathogen Erwinia piriflorinigrans CFBP 5888T as assessed by comparative genomics.</title>
        <authorList>
            <person name="Smits T.H."/>
            <person name="Rezzonico F."/>
            <person name="Lopez M.M."/>
            <person name="Blom J."/>
            <person name="Goesmann A."/>
            <person name="Frey J.E."/>
            <person name="Duffy B."/>
        </authorList>
    </citation>
    <scope>NUCLEOTIDE SEQUENCE [LARGE SCALE GENOMIC DNA]</scope>
    <source>
        <strain evidence="2">CFBP5888</strain>
    </source>
</reference>
<name>V5Z503_9GAMM</name>
<evidence type="ECO:0000313" key="2">
    <source>
        <dbReference type="Proteomes" id="UP000018217"/>
    </source>
</evidence>
<evidence type="ECO:0000313" key="1">
    <source>
        <dbReference type="EMBL" id="CCG86373.1"/>
    </source>
</evidence>
<accession>V5Z503</accession>